<evidence type="ECO:0000259" key="2">
    <source>
        <dbReference type="Pfam" id="PF00248"/>
    </source>
</evidence>
<evidence type="ECO:0000256" key="1">
    <source>
        <dbReference type="ARBA" id="ARBA00023002"/>
    </source>
</evidence>
<keyword evidence="1" id="KW-0560">Oxidoreductase</keyword>
<accession>A0ABN1VLW6</accession>
<proteinExistence type="predicted"/>
<gene>
    <name evidence="3" type="ORF">GCM10009665_02600</name>
</gene>
<protein>
    <submittedName>
        <fullName evidence="3">Aldo/keto reductase</fullName>
    </submittedName>
</protein>
<evidence type="ECO:0000313" key="3">
    <source>
        <dbReference type="EMBL" id="GAA1216260.1"/>
    </source>
</evidence>
<reference evidence="3 4" key="1">
    <citation type="journal article" date="2019" name="Int. J. Syst. Evol. Microbiol.">
        <title>The Global Catalogue of Microorganisms (GCM) 10K type strain sequencing project: providing services to taxonomists for standard genome sequencing and annotation.</title>
        <authorList>
            <consortium name="The Broad Institute Genomics Platform"/>
            <consortium name="The Broad Institute Genome Sequencing Center for Infectious Disease"/>
            <person name="Wu L."/>
            <person name="Ma J."/>
        </authorList>
    </citation>
    <scope>NUCLEOTIDE SEQUENCE [LARGE SCALE GENOMIC DNA]</scope>
    <source>
        <strain evidence="3 4">JCM 13004</strain>
    </source>
</reference>
<dbReference type="EMBL" id="BAAALF010000002">
    <property type="protein sequence ID" value="GAA1216260.1"/>
    <property type="molecule type" value="Genomic_DNA"/>
</dbReference>
<dbReference type="Gene3D" id="3.20.20.100">
    <property type="entry name" value="NADP-dependent oxidoreductase domain"/>
    <property type="match status" value="1"/>
</dbReference>
<organism evidence="3 4">
    <name type="scientific">Kitasatospora nipponensis</name>
    <dbReference type="NCBI Taxonomy" id="258049"/>
    <lineage>
        <taxon>Bacteria</taxon>
        <taxon>Bacillati</taxon>
        <taxon>Actinomycetota</taxon>
        <taxon>Actinomycetes</taxon>
        <taxon>Kitasatosporales</taxon>
        <taxon>Streptomycetaceae</taxon>
        <taxon>Kitasatospora</taxon>
    </lineage>
</organism>
<sequence>MTTLATRSLGALRTSALGFGAMALSPGMYGEVDDDRALGALRAALDAGATLIDTADGYGAEGHNEQLVGRAVRGRREEVVIATKFGFRIPDGAPAHRFPVNAAFGELAVNNDPRYVRGYAEQSLRNLGTEVIDLYYPHFPDPVVPFEETIGAVAELVEDGLVRHLGLSNVTAEQVRRAHAVHPVAAVQVQWSMWQPADPQLLAAARELGVGVVAWSPLGGGFLTGTVSELGEGDFRHNLARFDPANLRANNDRYAPLRGIAAELDLTPGQLALAWLLRQDEHVVPIPGSRTPAHIEENLAAARVELSADTLVRIEQALAQFAPQGSGAFLAG</sequence>
<dbReference type="InterPro" id="IPR023210">
    <property type="entry name" value="NADP_OxRdtase_dom"/>
</dbReference>
<dbReference type="Proteomes" id="UP001500037">
    <property type="component" value="Unassembled WGS sequence"/>
</dbReference>
<dbReference type="InterPro" id="IPR036812">
    <property type="entry name" value="NAD(P)_OxRdtase_dom_sf"/>
</dbReference>
<dbReference type="RefSeq" id="WP_344437953.1">
    <property type="nucleotide sequence ID" value="NZ_BAAALF010000002.1"/>
</dbReference>
<feature type="domain" description="NADP-dependent oxidoreductase" evidence="2">
    <location>
        <begin position="17"/>
        <end position="317"/>
    </location>
</feature>
<keyword evidence="4" id="KW-1185">Reference proteome</keyword>
<dbReference type="Pfam" id="PF00248">
    <property type="entry name" value="Aldo_ket_red"/>
    <property type="match status" value="1"/>
</dbReference>
<evidence type="ECO:0000313" key="4">
    <source>
        <dbReference type="Proteomes" id="UP001500037"/>
    </source>
</evidence>
<dbReference type="SUPFAM" id="SSF51430">
    <property type="entry name" value="NAD(P)-linked oxidoreductase"/>
    <property type="match status" value="1"/>
</dbReference>
<name>A0ABN1VLW6_9ACTN</name>
<comment type="caution">
    <text evidence="3">The sequence shown here is derived from an EMBL/GenBank/DDBJ whole genome shotgun (WGS) entry which is preliminary data.</text>
</comment>
<dbReference type="PANTHER" id="PTHR43625:SF40">
    <property type="entry name" value="ALDO-KETO REDUCTASE YAKC [NADP(+)]"/>
    <property type="match status" value="1"/>
</dbReference>
<dbReference type="PANTHER" id="PTHR43625">
    <property type="entry name" value="AFLATOXIN B1 ALDEHYDE REDUCTASE"/>
    <property type="match status" value="1"/>
</dbReference>
<dbReference type="InterPro" id="IPR050791">
    <property type="entry name" value="Aldo-Keto_reductase"/>
</dbReference>